<keyword evidence="5" id="KW-1185">Reference proteome</keyword>
<dbReference type="EMBL" id="JBGBZJ010000003">
    <property type="protein sequence ID" value="MEY9455161.1"/>
    <property type="molecule type" value="Genomic_DNA"/>
</dbReference>
<reference evidence="3 5" key="4">
    <citation type="submission" date="2024-07" db="EMBL/GenBank/DDBJ databases">
        <title>Genomic Encyclopedia of Type Strains, Phase V (KMG-V): Genome sequencing to study the core and pangenomes of soil and plant-associated prokaryotes.</title>
        <authorList>
            <person name="Whitman W."/>
        </authorList>
    </citation>
    <scope>NUCLEOTIDE SEQUENCE [LARGE SCALE GENOMIC DNA]</scope>
    <source>
        <strain evidence="3 5">USDA 152</strain>
    </source>
</reference>
<dbReference type="AlphaFoldDB" id="A0A2U8P194"/>
<dbReference type="InterPro" id="IPR024442">
    <property type="entry name" value="Transposase_Zn_ribbon"/>
</dbReference>
<dbReference type="InterPro" id="IPR024445">
    <property type="entry name" value="Tnp_ISXO2-like"/>
</dbReference>
<sequence length="289" mass="32757">MSVLSNPYFHHEKAAFAHLEKLLWINGVVCPHCGVVDKAGRLKGVKGKNGKVRLGLWKCYECRKQFTVRVGTVFESAHIPLHKWLQAVHLMASSKKGISAHQLHRTLEITYKSAWFLAHRIREAMRDGKLSPMGGNGKTVEVDETYIGRLQGVAKPRGGGAHKNIVMTLVERGGSARSFHIDATALNEVTKIVRENVNRETVINTDEGRWYNQIGAHFMSHDAVNHSREEYVRYSAGDTITTNTVEGYYSIFKRGMKCVYQHCSEKQLHRYLAEFDFRYSNRVALGVDD</sequence>
<evidence type="ECO:0000313" key="3">
    <source>
        <dbReference type="EMBL" id="MEY9455161.1"/>
    </source>
</evidence>
<dbReference type="EMBL" id="CP029425">
    <property type="protein sequence ID" value="AWL91462.1"/>
    <property type="molecule type" value="Genomic_DNA"/>
</dbReference>
<dbReference type="OrthoDB" id="271821at2"/>
<dbReference type="SMART" id="SM01126">
    <property type="entry name" value="DDE_Tnp_IS1595"/>
    <property type="match status" value="1"/>
</dbReference>
<dbReference type="Proteomes" id="UP000215703">
    <property type="component" value="Chromosome"/>
</dbReference>
<feature type="domain" description="ISXO2-like transposase" evidence="1">
    <location>
        <begin position="132"/>
        <end position="280"/>
    </location>
</feature>
<dbReference type="PANTHER" id="PTHR47163:SF2">
    <property type="entry name" value="SI:DKEY-17M8.2"/>
    <property type="match status" value="1"/>
</dbReference>
<dbReference type="NCBIfam" id="NF033547">
    <property type="entry name" value="transpos_IS1595"/>
    <property type="match status" value="1"/>
</dbReference>
<accession>A0A2U8P194</accession>
<dbReference type="Pfam" id="PF12760">
    <property type="entry name" value="Zn_ribbon_IS1595"/>
    <property type="match status" value="1"/>
</dbReference>
<reference evidence="2 4" key="2">
    <citation type="journal article" date="2017" name="Syst. Appl. Microbiol.">
        <title>Soybeans inoculated with root zone soils of Canadian native legumes harbour diverse and novel Bradyrhizobium spp. that possess agricultural potential.</title>
        <authorList>
            <person name="Bromfield E.S.P."/>
            <person name="Cloutier S."/>
            <person name="Tambong J.T."/>
            <person name="Tran Thi T.V."/>
        </authorList>
    </citation>
    <scope>NUCLEOTIDE SEQUENCE [LARGE SCALE GENOMIC DNA]</scope>
    <source>
        <strain evidence="2 4">OO99</strain>
    </source>
</reference>
<organism evidence="2 4">
    <name type="scientific">Bradyrhizobium ottawaense</name>
    <dbReference type="NCBI Taxonomy" id="931866"/>
    <lineage>
        <taxon>Bacteria</taxon>
        <taxon>Pseudomonadati</taxon>
        <taxon>Pseudomonadota</taxon>
        <taxon>Alphaproteobacteria</taxon>
        <taxon>Hyphomicrobiales</taxon>
        <taxon>Nitrobacteraceae</taxon>
        <taxon>Bradyrhizobium</taxon>
    </lineage>
</organism>
<protein>
    <submittedName>
        <fullName evidence="2">IS1595 family transposase</fullName>
    </submittedName>
    <submittedName>
        <fullName evidence="3">Transposase-like protein</fullName>
    </submittedName>
</protein>
<dbReference type="Proteomes" id="UP001565369">
    <property type="component" value="Unassembled WGS sequence"/>
</dbReference>
<evidence type="ECO:0000259" key="1">
    <source>
        <dbReference type="SMART" id="SM01126"/>
    </source>
</evidence>
<reference evidence="2 4" key="1">
    <citation type="journal article" date="2014" name="Int. J. Syst. Evol. Microbiol.">
        <title>Bradyrhizobium ottawaense sp. nov., a symbiotic nitrogen fixing bacterium from root nodules of soybeans in Canada.</title>
        <authorList>
            <person name="Yu X."/>
            <person name="Cloutier S."/>
            <person name="Tambong J.T."/>
            <person name="Bromfield E.S."/>
        </authorList>
    </citation>
    <scope>NUCLEOTIDE SEQUENCE [LARGE SCALE GENOMIC DNA]</scope>
    <source>
        <strain evidence="2 4">OO99</strain>
    </source>
</reference>
<gene>
    <name evidence="3" type="ORF">ABIG07_004109</name>
    <name evidence="2" type="ORF">CIT37_03670</name>
</gene>
<dbReference type="Pfam" id="PF12762">
    <property type="entry name" value="DDE_Tnp_IS1595"/>
    <property type="match status" value="1"/>
</dbReference>
<accession>A0A5H2Z9G0</accession>
<dbReference type="InterPro" id="IPR053164">
    <property type="entry name" value="IS1016-like_transposase"/>
</dbReference>
<proteinExistence type="predicted"/>
<dbReference type="PANTHER" id="PTHR47163">
    <property type="entry name" value="DDE_TNP_IS1595 DOMAIN-CONTAINING PROTEIN"/>
    <property type="match status" value="1"/>
</dbReference>
<name>A0A2U8P194_9BRAD</name>
<evidence type="ECO:0000313" key="5">
    <source>
        <dbReference type="Proteomes" id="UP001565369"/>
    </source>
</evidence>
<evidence type="ECO:0000313" key="4">
    <source>
        <dbReference type="Proteomes" id="UP000215703"/>
    </source>
</evidence>
<evidence type="ECO:0000313" key="2">
    <source>
        <dbReference type="EMBL" id="AWL91462.1"/>
    </source>
</evidence>
<reference evidence="2" key="3">
    <citation type="journal article" date="2018" name="Microbiol. Resour. Announc.">
        <title>Complete Genome Sequence of Bradyrhizobium ottawaense OO99(T), an Efficient Nitrogen-Fixing Symbiont of Soybean.</title>
        <authorList>
            <person name="Nguyen H.D.T."/>
            <person name="Cloutier S."/>
            <person name="Bromfield E.S.P."/>
        </authorList>
    </citation>
    <scope>NUCLEOTIDE SEQUENCE</scope>
    <source>
        <strain evidence="2">OO99</strain>
    </source>
</reference>